<dbReference type="RefSeq" id="WP_146385734.1">
    <property type="nucleotide sequence ID" value="NZ_VOHK01000002.1"/>
</dbReference>
<name>A0A5C5UA34_9GAMM</name>
<dbReference type="AlphaFoldDB" id="A0A5C5UA34"/>
<evidence type="ECO:0000259" key="4">
    <source>
        <dbReference type="PROSITE" id="PS51186"/>
    </source>
</evidence>
<dbReference type="GO" id="GO:0008080">
    <property type="term" value="F:N-acetyltransferase activity"/>
    <property type="evidence" value="ECO:0007669"/>
    <property type="project" value="TreeGrafter"/>
</dbReference>
<dbReference type="PROSITE" id="PS51186">
    <property type="entry name" value="GNAT"/>
    <property type="match status" value="1"/>
</dbReference>
<organism evidence="5 6">
    <name type="scientific">Luteimonas marina</name>
    <dbReference type="NCBI Taxonomy" id="488485"/>
    <lineage>
        <taxon>Bacteria</taxon>
        <taxon>Pseudomonadati</taxon>
        <taxon>Pseudomonadota</taxon>
        <taxon>Gammaproteobacteria</taxon>
        <taxon>Lysobacterales</taxon>
        <taxon>Lysobacteraceae</taxon>
        <taxon>Luteimonas</taxon>
    </lineage>
</organism>
<feature type="domain" description="N-acetyltransferase" evidence="4">
    <location>
        <begin position="7"/>
        <end position="162"/>
    </location>
</feature>
<evidence type="ECO:0000256" key="3">
    <source>
        <dbReference type="ARBA" id="ARBA00023315"/>
    </source>
</evidence>
<reference evidence="5 6" key="1">
    <citation type="journal article" date="2008" name="Int. J. Syst. Evol. Microbiol.">
        <title>Luteimonas marina sp. nov., isolated from seawater.</title>
        <authorList>
            <person name="Baik K.S."/>
            <person name="Park S.C."/>
            <person name="Kim M.S."/>
            <person name="Kim E.M."/>
            <person name="Park C."/>
            <person name="Chun J."/>
            <person name="Seong C.N."/>
        </authorList>
    </citation>
    <scope>NUCLEOTIDE SEQUENCE [LARGE SCALE GENOMIC DNA]</scope>
    <source>
        <strain evidence="5 6">FR1330</strain>
    </source>
</reference>
<dbReference type="InterPro" id="IPR016181">
    <property type="entry name" value="Acyl_CoA_acyltransferase"/>
</dbReference>
<dbReference type="InterPro" id="IPR000182">
    <property type="entry name" value="GNAT_dom"/>
</dbReference>
<sequence>MPNDPDVRLRPARPDDVPTILALIRGLAEYEKLAHEVEADEARLADTLFGERPGAEVVIAEADGEPAGFALFFHNYSTFLARPGLYLEDLFVQPRFRGLGIGRRLMVHLARLAVERGCGRFEWSVLDWNAPAIGFYRSLGAVGMDEWTVQRVTGDALRRLAAGGAPTAP</sequence>
<comment type="similarity">
    <text evidence="1">Belongs to the acetyltransferase family.</text>
</comment>
<dbReference type="Proteomes" id="UP000319980">
    <property type="component" value="Unassembled WGS sequence"/>
</dbReference>
<accession>A0A5C5UA34</accession>
<dbReference type="EMBL" id="VOHK01000002">
    <property type="protein sequence ID" value="TWT22412.1"/>
    <property type="molecule type" value="Genomic_DNA"/>
</dbReference>
<comment type="caution">
    <text evidence="5">The sequence shown here is derived from an EMBL/GenBank/DDBJ whole genome shotgun (WGS) entry which is preliminary data.</text>
</comment>
<dbReference type="PANTHER" id="PTHR10545:SF29">
    <property type="entry name" value="GH14572P-RELATED"/>
    <property type="match status" value="1"/>
</dbReference>
<dbReference type="Gene3D" id="3.40.630.30">
    <property type="match status" value="1"/>
</dbReference>
<dbReference type="Pfam" id="PF00583">
    <property type="entry name" value="Acetyltransf_1"/>
    <property type="match status" value="1"/>
</dbReference>
<keyword evidence="3" id="KW-0012">Acyltransferase</keyword>
<dbReference type="CDD" id="cd04301">
    <property type="entry name" value="NAT_SF"/>
    <property type="match status" value="1"/>
</dbReference>
<dbReference type="InterPro" id="IPR051016">
    <property type="entry name" value="Diverse_Substrate_AcTransf"/>
</dbReference>
<dbReference type="FunFam" id="3.40.630.30:FF:000064">
    <property type="entry name" value="GNAT family acetyltransferase"/>
    <property type="match status" value="1"/>
</dbReference>
<protein>
    <submittedName>
        <fullName evidence="5">GNAT family N-acetyltransferase</fullName>
    </submittedName>
</protein>
<dbReference type="SUPFAM" id="SSF55729">
    <property type="entry name" value="Acyl-CoA N-acyltransferases (Nat)"/>
    <property type="match status" value="1"/>
</dbReference>
<evidence type="ECO:0000256" key="2">
    <source>
        <dbReference type="ARBA" id="ARBA00022679"/>
    </source>
</evidence>
<evidence type="ECO:0000256" key="1">
    <source>
        <dbReference type="ARBA" id="ARBA00008694"/>
    </source>
</evidence>
<evidence type="ECO:0000313" key="6">
    <source>
        <dbReference type="Proteomes" id="UP000319980"/>
    </source>
</evidence>
<dbReference type="OrthoDB" id="9805924at2"/>
<evidence type="ECO:0000313" key="5">
    <source>
        <dbReference type="EMBL" id="TWT22412.1"/>
    </source>
</evidence>
<gene>
    <name evidence="5" type="ORF">FQY83_05115</name>
</gene>
<keyword evidence="2 5" id="KW-0808">Transferase</keyword>
<keyword evidence="6" id="KW-1185">Reference proteome</keyword>
<proteinExistence type="inferred from homology"/>
<dbReference type="PANTHER" id="PTHR10545">
    <property type="entry name" value="DIAMINE N-ACETYLTRANSFERASE"/>
    <property type="match status" value="1"/>
</dbReference>